<accession>A0A8S9JC14</accession>
<evidence type="ECO:0000313" key="2">
    <source>
        <dbReference type="Proteomes" id="UP000712281"/>
    </source>
</evidence>
<dbReference type="EMBL" id="QGKW02001660">
    <property type="protein sequence ID" value="KAF2580050.1"/>
    <property type="molecule type" value="Genomic_DNA"/>
</dbReference>
<dbReference type="AlphaFoldDB" id="A0A8S9JC14"/>
<reference evidence="1" key="1">
    <citation type="submission" date="2019-12" db="EMBL/GenBank/DDBJ databases">
        <title>Genome sequencing and annotation of Brassica cretica.</title>
        <authorList>
            <person name="Studholme D.J."/>
            <person name="Sarris P.F."/>
        </authorList>
    </citation>
    <scope>NUCLEOTIDE SEQUENCE</scope>
    <source>
        <strain evidence="1">PFS-001/15</strain>
        <tissue evidence="1">Leaf</tissue>
    </source>
</reference>
<comment type="caution">
    <text evidence="1">The sequence shown here is derived from an EMBL/GenBank/DDBJ whole genome shotgun (WGS) entry which is preliminary data.</text>
</comment>
<gene>
    <name evidence="1" type="ORF">F2Q68_00005128</name>
</gene>
<organism evidence="1 2">
    <name type="scientific">Brassica cretica</name>
    <name type="common">Mustard</name>
    <dbReference type="NCBI Taxonomy" id="69181"/>
    <lineage>
        <taxon>Eukaryota</taxon>
        <taxon>Viridiplantae</taxon>
        <taxon>Streptophyta</taxon>
        <taxon>Embryophyta</taxon>
        <taxon>Tracheophyta</taxon>
        <taxon>Spermatophyta</taxon>
        <taxon>Magnoliopsida</taxon>
        <taxon>eudicotyledons</taxon>
        <taxon>Gunneridae</taxon>
        <taxon>Pentapetalae</taxon>
        <taxon>rosids</taxon>
        <taxon>malvids</taxon>
        <taxon>Brassicales</taxon>
        <taxon>Brassicaceae</taxon>
        <taxon>Brassiceae</taxon>
        <taxon>Brassica</taxon>
    </lineage>
</organism>
<protein>
    <submittedName>
        <fullName evidence="1">Uncharacterized protein</fullName>
    </submittedName>
</protein>
<dbReference type="Proteomes" id="UP000712281">
    <property type="component" value="Unassembled WGS sequence"/>
</dbReference>
<evidence type="ECO:0000313" key="1">
    <source>
        <dbReference type="EMBL" id="KAF2580050.1"/>
    </source>
</evidence>
<name>A0A8S9JC14_BRACR</name>
<sequence>MVMLSFTFGLRVLILQIHLIDGFHLSFEIRQNIVFYLECSSSFPLFTFIFSKALMVAMFSVSRIASSGSATFWRTLVILELFEVQNCTDASDIAMDETLPRSDVMPDLLKSGMSASRDEAIEETIEMSIDGAPLVSIDGAPLVSIDGAPLVSIDGAPLVSIDGAPLVSIDSAPLVSIDGDDRMWAEYISIPT</sequence>
<proteinExistence type="predicted"/>